<comment type="caution">
    <text evidence="10">The sequence shown here is derived from an EMBL/GenBank/DDBJ whole genome shotgun (WGS) entry which is preliminary data.</text>
</comment>
<dbReference type="RefSeq" id="WP_115835082.1">
    <property type="nucleotide sequence ID" value="NZ_CP025086.1"/>
</dbReference>
<dbReference type="EC" id="1.5.1.2" evidence="4 5"/>
<gene>
    <name evidence="4" type="primary">proC</name>
    <name evidence="10" type="ORF">DES32_0509</name>
</gene>
<name>A0A3D9Z4X3_9HYPH</name>
<dbReference type="AlphaFoldDB" id="A0A3D9Z4X3"/>
<comment type="pathway">
    <text evidence="4 7">Amino-acid biosynthesis; L-proline biosynthesis; L-proline from L-glutamate 5-semialdehyde: step 1/1.</text>
</comment>
<dbReference type="InterPro" id="IPR029036">
    <property type="entry name" value="P5CR_dimer"/>
</dbReference>
<evidence type="ECO:0000313" key="11">
    <source>
        <dbReference type="Proteomes" id="UP000256900"/>
    </source>
</evidence>
<dbReference type="SUPFAM" id="SSF48179">
    <property type="entry name" value="6-phosphogluconate dehydrogenase C-terminal domain-like"/>
    <property type="match status" value="1"/>
</dbReference>
<dbReference type="GO" id="GO:0004735">
    <property type="term" value="F:pyrroline-5-carboxylate reductase activity"/>
    <property type="evidence" value="ECO:0007669"/>
    <property type="project" value="UniProtKB-UniRule"/>
</dbReference>
<proteinExistence type="inferred from homology"/>
<dbReference type="PANTHER" id="PTHR11645:SF0">
    <property type="entry name" value="PYRROLINE-5-CARBOXYLATE REDUCTASE 3"/>
    <property type="match status" value="1"/>
</dbReference>
<dbReference type="Gene3D" id="1.10.3730.10">
    <property type="entry name" value="ProC C-terminal domain-like"/>
    <property type="match status" value="1"/>
</dbReference>
<dbReference type="EMBL" id="QUMO01000001">
    <property type="protein sequence ID" value="REF89290.1"/>
    <property type="molecule type" value="Genomic_DNA"/>
</dbReference>
<dbReference type="InterPro" id="IPR036291">
    <property type="entry name" value="NAD(P)-bd_dom_sf"/>
</dbReference>
<comment type="subcellular location">
    <subcellularLocation>
        <location evidence="4">Cytoplasm</location>
    </subcellularLocation>
</comment>
<keyword evidence="3 4" id="KW-0560">Oxidoreductase</keyword>
<dbReference type="GO" id="GO:0005737">
    <property type="term" value="C:cytoplasm"/>
    <property type="evidence" value="ECO:0007669"/>
    <property type="project" value="UniProtKB-SubCell"/>
</dbReference>
<dbReference type="Gene3D" id="3.40.50.720">
    <property type="entry name" value="NAD(P)-binding Rossmann-like Domain"/>
    <property type="match status" value="1"/>
</dbReference>
<accession>A0A3D9Z4X3</accession>
<sequence>MTISGGGDFPASLLLVGAGRMGSALLQGWLKLGLDPGGVHVLDPAPSPELQAFCTTVGVKLGVPATPPEVLVLAIKPQTLASAAPALVSLAAPTTLVISILAGKTLKTLADHLPSAGAFVRAMPNLPAAIGAGITGAVADPAVTPEQKRKADALLAAGGRVEWLGDEDLIDAVTAVSGSGPAYVFYLAECLAEAGIVEGLPPAVAERLARATIEGAGALLAALPEVAAAKLRADVTSPGGTTEAALAELKGGDALPKLIARAVAAARKRAQQLSG</sequence>
<comment type="catalytic activity">
    <reaction evidence="4 7">
        <text>L-proline + NADP(+) = (S)-1-pyrroline-5-carboxylate + NADPH + 2 H(+)</text>
        <dbReference type="Rhea" id="RHEA:14109"/>
        <dbReference type="ChEBI" id="CHEBI:15378"/>
        <dbReference type="ChEBI" id="CHEBI:17388"/>
        <dbReference type="ChEBI" id="CHEBI:57783"/>
        <dbReference type="ChEBI" id="CHEBI:58349"/>
        <dbReference type="ChEBI" id="CHEBI:60039"/>
        <dbReference type="EC" id="1.5.1.2"/>
    </reaction>
</comment>
<keyword evidence="2 4" id="KW-0521">NADP</keyword>
<dbReference type="HAMAP" id="MF_01925">
    <property type="entry name" value="P5C_reductase"/>
    <property type="match status" value="1"/>
</dbReference>
<keyword evidence="11" id="KW-1185">Reference proteome</keyword>
<evidence type="ECO:0000256" key="4">
    <source>
        <dbReference type="HAMAP-Rule" id="MF_01925"/>
    </source>
</evidence>
<feature type="domain" description="Pyrroline-5-carboxylate reductase catalytic N-terminal" evidence="8">
    <location>
        <begin position="15"/>
        <end position="103"/>
    </location>
</feature>
<dbReference type="Pfam" id="PF03807">
    <property type="entry name" value="F420_oxidored"/>
    <property type="match status" value="1"/>
</dbReference>
<dbReference type="InterPro" id="IPR028939">
    <property type="entry name" value="P5C_Rdtase_cat_N"/>
</dbReference>
<feature type="domain" description="Pyrroline-5-carboxylate reductase dimerisation" evidence="9">
    <location>
        <begin position="167"/>
        <end position="273"/>
    </location>
</feature>
<evidence type="ECO:0000259" key="9">
    <source>
        <dbReference type="Pfam" id="PF14748"/>
    </source>
</evidence>
<keyword evidence="4 7" id="KW-0028">Amino-acid biosynthesis</keyword>
<evidence type="ECO:0000256" key="2">
    <source>
        <dbReference type="ARBA" id="ARBA00022857"/>
    </source>
</evidence>
<evidence type="ECO:0000256" key="7">
    <source>
        <dbReference type="RuleBase" id="RU003903"/>
    </source>
</evidence>
<dbReference type="Pfam" id="PF14748">
    <property type="entry name" value="P5CR_dimer"/>
    <property type="match status" value="1"/>
</dbReference>
<dbReference type="UniPathway" id="UPA00098">
    <property type="reaction ID" value="UER00361"/>
</dbReference>
<evidence type="ECO:0000256" key="6">
    <source>
        <dbReference type="PIRSR" id="PIRSR000193-1"/>
    </source>
</evidence>
<keyword evidence="4" id="KW-0963">Cytoplasm</keyword>
<organism evidence="10 11">
    <name type="scientific">Methylovirgula ligni</name>
    <dbReference type="NCBI Taxonomy" id="569860"/>
    <lineage>
        <taxon>Bacteria</taxon>
        <taxon>Pseudomonadati</taxon>
        <taxon>Pseudomonadota</taxon>
        <taxon>Alphaproteobacteria</taxon>
        <taxon>Hyphomicrobiales</taxon>
        <taxon>Beijerinckiaceae</taxon>
        <taxon>Methylovirgula</taxon>
    </lineage>
</organism>
<comment type="similarity">
    <text evidence="1 4 7">Belongs to the pyrroline-5-carboxylate reductase family.</text>
</comment>
<reference evidence="10 11" key="1">
    <citation type="submission" date="2018-08" db="EMBL/GenBank/DDBJ databases">
        <title>Genomic Encyclopedia of Type Strains, Phase IV (KMG-IV): sequencing the most valuable type-strain genomes for metagenomic binning, comparative biology and taxonomic classification.</title>
        <authorList>
            <person name="Goeker M."/>
        </authorList>
    </citation>
    <scope>NUCLEOTIDE SEQUENCE [LARGE SCALE GENOMIC DNA]</scope>
    <source>
        <strain evidence="10 11">BW863</strain>
    </source>
</reference>
<dbReference type="PANTHER" id="PTHR11645">
    <property type="entry name" value="PYRROLINE-5-CARBOXYLATE REDUCTASE"/>
    <property type="match status" value="1"/>
</dbReference>
<feature type="binding site" evidence="6">
    <location>
        <begin position="74"/>
        <end position="77"/>
    </location>
    <ligand>
        <name>NADP(+)</name>
        <dbReference type="ChEBI" id="CHEBI:58349"/>
    </ligand>
</feature>
<evidence type="ECO:0000256" key="3">
    <source>
        <dbReference type="ARBA" id="ARBA00023002"/>
    </source>
</evidence>
<dbReference type="PROSITE" id="PS00521">
    <property type="entry name" value="P5CR"/>
    <property type="match status" value="1"/>
</dbReference>
<dbReference type="NCBIfam" id="TIGR00112">
    <property type="entry name" value="proC"/>
    <property type="match status" value="1"/>
</dbReference>
<dbReference type="PIRSF" id="PIRSF000193">
    <property type="entry name" value="Pyrrol-5-carb_rd"/>
    <property type="match status" value="1"/>
</dbReference>
<evidence type="ECO:0000259" key="8">
    <source>
        <dbReference type="Pfam" id="PF03807"/>
    </source>
</evidence>
<dbReference type="FunFam" id="1.10.3730.10:FF:000001">
    <property type="entry name" value="Pyrroline-5-carboxylate reductase"/>
    <property type="match status" value="1"/>
</dbReference>
<keyword evidence="4 7" id="KW-0641">Proline biosynthesis</keyword>
<dbReference type="OrthoDB" id="9805754at2"/>
<dbReference type="GO" id="GO:0055129">
    <property type="term" value="P:L-proline biosynthetic process"/>
    <property type="evidence" value="ECO:0007669"/>
    <property type="project" value="UniProtKB-UniRule"/>
</dbReference>
<dbReference type="SUPFAM" id="SSF51735">
    <property type="entry name" value="NAD(P)-binding Rossmann-fold domains"/>
    <property type="match status" value="1"/>
</dbReference>
<protein>
    <recommendedName>
        <fullName evidence="4 5">Pyrroline-5-carboxylate reductase</fullName>
        <shortName evidence="4">P5C reductase</shortName>
        <shortName evidence="4">P5CR</shortName>
        <ecNumber evidence="4 5">1.5.1.2</ecNumber>
    </recommendedName>
    <alternativeName>
        <fullName evidence="4">PCA reductase</fullName>
    </alternativeName>
</protein>
<dbReference type="InterPro" id="IPR000304">
    <property type="entry name" value="Pyrroline-COOH_reductase"/>
</dbReference>
<dbReference type="InterPro" id="IPR008927">
    <property type="entry name" value="6-PGluconate_DH-like_C_sf"/>
</dbReference>
<dbReference type="InterPro" id="IPR053790">
    <property type="entry name" value="P5CR-like_CS"/>
</dbReference>
<evidence type="ECO:0000313" key="10">
    <source>
        <dbReference type="EMBL" id="REF89290.1"/>
    </source>
</evidence>
<comment type="function">
    <text evidence="4">Catalyzes the reduction of 1-pyrroline-5-carboxylate (PCA) to L-proline.</text>
</comment>
<comment type="catalytic activity">
    <reaction evidence="4">
        <text>L-proline + NAD(+) = (S)-1-pyrroline-5-carboxylate + NADH + 2 H(+)</text>
        <dbReference type="Rhea" id="RHEA:14105"/>
        <dbReference type="ChEBI" id="CHEBI:15378"/>
        <dbReference type="ChEBI" id="CHEBI:17388"/>
        <dbReference type="ChEBI" id="CHEBI:57540"/>
        <dbReference type="ChEBI" id="CHEBI:57945"/>
        <dbReference type="ChEBI" id="CHEBI:60039"/>
        <dbReference type="EC" id="1.5.1.2"/>
    </reaction>
</comment>
<dbReference type="Proteomes" id="UP000256900">
    <property type="component" value="Unassembled WGS sequence"/>
</dbReference>
<evidence type="ECO:0000256" key="1">
    <source>
        <dbReference type="ARBA" id="ARBA00005525"/>
    </source>
</evidence>
<evidence type="ECO:0000256" key="5">
    <source>
        <dbReference type="NCBIfam" id="TIGR00112"/>
    </source>
</evidence>